<dbReference type="GeneID" id="116158762"/>
<dbReference type="RefSeq" id="XP_031327453.1">
    <property type="nucleotide sequence ID" value="XM_031471593.1"/>
</dbReference>
<evidence type="ECO:0000313" key="2">
    <source>
        <dbReference type="EMBL" id="JAV62386.1"/>
    </source>
</evidence>
<dbReference type="EMBL" id="GEZM01079670">
    <property type="protein sequence ID" value="JAV62386.1"/>
    <property type="molecule type" value="Transcribed_RNA"/>
</dbReference>
<feature type="compositionally biased region" description="Low complexity" evidence="1">
    <location>
        <begin position="58"/>
        <end position="74"/>
    </location>
</feature>
<accession>A0A1Y1KSI1</accession>
<feature type="region of interest" description="Disordered" evidence="1">
    <location>
        <begin position="50"/>
        <end position="128"/>
    </location>
</feature>
<reference evidence="2" key="1">
    <citation type="journal article" date="2016" name="Sci. Rep.">
        <title>Molecular characterization of firefly nuptial gifts: a multi-omics approach sheds light on postcopulatory sexual selection.</title>
        <authorList>
            <person name="Al-Wathiqui N."/>
            <person name="Fallon T.R."/>
            <person name="South A."/>
            <person name="Weng J.K."/>
            <person name="Lewis S.M."/>
        </authorList>
    </citation>
    <scope>NUCLEOTIDE SEQUENCE</scope>
</reference>
<dbReference type="RefSeq" id="XP_031327452.1">
    <property type="nucleotide sequence ID" value="XM_031471592.1"/>
</dbReference>
<proteinExistence type="predicted"/>
<dbReference type="AlphaFoldDB" id="A0A1Y1KSI1"/>
<organism evidence="2">
    <name type="scientific">Photinus pyralis</name>
    <name type="common">Common eastern firefly</name>
    <name type="synonym">Lampyris pyralis</name>
    <dbReference type="NCBI Taxonomy" id="7054"/>
    <lineage>
        <taxon>Eukaryota</taxon>
        <taxon>Metazoa</taxon>
        <taxon>Ecdysozoa</taxon>
        <taxon>Arthropoda</taxon>
        <taxon>Hexapoda</taxon>
        <taxon>Insecta</taxon>
        <taxon>Pterygota</taxon>
        <taxon>Neoptera</taxon>
        <taxon>Endopterygota</taxon>
        <taxon>Coleoptera</taxon>
        <taxon>Polyphaga</taxon>
        <taxon>Elateriformia</taxon>
        <taxon>Elateroidea</taxon>
        <taxon>Lampyridae</taxon>
        <taxon>Lampyrinae</taxon>
        <taxon>Photinus</taxon>
    </lineage>
</organism>
<evidence type="ECO:0000256" key="1">
    <source>
        <dbReference type="SAM" id="MobiDB-lite"/>
    </source>
</evidence>
<dbReference type="OrthoDB" id="8195830at2759"/>
<name>A0A1Y1KSI1_PHOPY</name>
<protein>
    <recommendedName>
        <fullName evidence="3">BESS domain-containing protein</fullName>
    </recommendedName>
</protein>
<dbReference type="KEGG" id="ppyr:116158762"/>
<evidence type="ECO:0008006" key="3">
    <source>
        <dbReference type="Google" id="ProtNLM"/>
    </source>
</evidence>
<sequence>MKLWKNVRDRFTREKRLKPSGSGGGDTNWVYSEKMSFYSKCTRPRKTHTATVAVVHDGSPSSSRTSSRSSGWSGIETILSPQSEGDIEEIMEQTITPERGAEASGTSSHASETRQSQKGSKSKRSLEFDEVINTAKQIASTLQAKAAAPPPEQNRTFTEYVFTRLMEMPPEEAKEKRKKMLKILEDLD</sequence>